<reference evidence="2 3" key="1">
    <citation type="submission" date="2019-10" db="EMBL/GenBank/DDBJ databases">
        <title>Genome sequencing of Lactobacillus manihotivorans.</title>
        <authorList>
            <person name="Kim K."/>
        </authorList>
    </citation>
    <scope>NUCLEOTIDE SEQUENCE [LARGE SCALE GENOMIC DNA]</scope>
    <source>
        <strain evidence="2 3">LM010</strain>
    </source>
</reference>
<evidence type="ECO:0000313" key="2">
    <source>
        <dbReference type="EMBL" id="QFQ91772.1"/>
    </source>
</evidence>
<evidence type="ECO:0000313" key="3">
    <source>
        <dbReference type="Proteomes" id="UP000388452"/>
    </source>
</evidence>
<sequence>MVKSIVSVAPRDEQETVINYQGWDGAWHFSSNNPVQIRKWEKFVTPSVRQFDSLGRVVNLVGTITGANVQISKQRQLTPEQTELQTRRLAKAREAKRNG</sequence>
<feature type="region of interest" description="Disordered" evidence="1">
    <location>
        <begin position="75"/>
        <end position="99"/>
    </location>
</feature>
<dbReference type="Proteomes" id="UP000388452">
    <property type="component" value="Chromosome"/>
</dbReference>
<organism evidence="2 3">
    <name type="scientific">Lacticaseibacillus manihotivorans</name>
    <dbReference type="NCBI Taxonomy" id="88233"/>
    <lineage>
        <taxon>Bacteria</taxon>
        <taxon>Bacillati</taxon>
        <taxon>Bacillota</taxon>
        <taxon>Bacilli</taxon>
        <taxon>Lactobacillales</taxon>
        <taxon>Lactobacillaceae</taxon>
        <taxon>Lacticaseibacillus</taxon>
    </lineage>
</organism>
<dbReference type="RefSeq" id="WP_054717089.1">
    <property type="nucleotide sequence ID" value="NZ_CP045068.1"/>
</dbReference>
<dbReference type="EMBL" id="CP045068">
    <property type="protein sequence ID" value="QFQ91772.1"/>
    <property type="molecule type" value="Genomic_DNA"/>
</dbReference>
<dbReference type="AlphaFoldDB" id="A0A5P8JS61"/>
<name>A0A5P8JS61_9LACO</name>
<accession>A0A5P8JS61</accession>
<proteinExistence type="predicted"/>
<feature type="compositionally biased region" description="Polar residues" evidence="1">
    <location>
        <begin position="75"/>
        <end position="84"/>
    </location>
</feature>
<gene>
    <name evidence="2" type="ORF">LM010_10200</name>
</gene>
<evidence type="ECO:0000256" key="1">
    <source>
        <dbReference type="SAM" id="MobiDB-lite"/>
    </source>
</evidence>
<protein>
    <submittedName>
        <fullName evidence="2">Uncharacterized protein</fullName>
    </submittedName>
</protein>